<dbReference type="EMBL" id="JAGSOH010000126">
    <property type="protein sequence ID" value="MBR7830327.1"/>
    <property type="molecule type" value="Genomic_DNA"/>
</dbReference>
<proteinExistence type="predicted"/>
<evidence type="ECO:0000313" key="3">
    <source>
        <dbReference type="Proteomes" id="UP000676325"/>
    </source>
</evidence>
<dbReference type="Proteomes" id="UP000676325">
    <property type="component" value="Unassembled WGS sequence"/>
</dbReference>
<organism evidence="2 3">
    <name type="scientific">Actinospica acidithermotolerans</name>
    <dbReference type="NCBI Taxonomy" id="2828514"/>
    <lineage>
        <taxon>Bacteria</taxon>
        <taxon>Bacillati</taxon>
        <taxon>Actinomycetota</taxon>
        <taxon>Actinomycetes</taxon>
        <taxon>Catenulisporales</taxon>
        <taxon>Actinospicaceae</taxon>
        <taxon>Actinospica</taxon>
    </lineage>
</organism>
<keyword evidence="3" id="KW-1185">Reference proteome</keyword>
<dbReference type="PANTHER" id="PTHR30348">
    <property type="entry name" value="UNCHARACTERIZED PROTEIN YECE"/>
    <property type="match status" value="1"/>
</dbReference>
<dbReference type="RefSeq" id="WP_212521455.1">
    <property type="nucleotide sequence ID" value="NZ_JAGSOH010000126.1"/>
</dbReference>
<reference evidence="2" key="1">
    <citation type="submission" date="2021-04" db="EMBL/GenBank/DDBJ databases">
        <title>Genome based classification of Actinospica acidithermotolerans sp. nov., an actinobacterium isolated from an Indonesian hot spring.</title>
        <authorList>
            <person name="Kusuma A.B."/>
            <person name="Putra K.E."/>
            <person name="Nafisah S."/>
            <person name="Loh J."/>
            <person name="Nouioui I."/>
            <person name="Goodfellow M."/>
        </authorList>
    </citation>
    <scope>NUCLEOTIDE SEQUENCE</scope>
    <source>
        <strain evidence="2">MGRD01-02</strain>
    </source>
</reference>
<dbReference type="SUPFAM" id="SSF117396">
    <property type="entry name" value="TM1631-like"/>
    <property type="match status" value="1"/>
</dbReference>
<comment type="caution">
    <text evidence="2">The sequence shown here is derived from an EMBL/GenBank/DDBJ whole genome shotgun (WGS) entry which is preliminary data.</text>
</comment>
<dbReference type="InterPro" id="IPR002763">
    <property type="entry name" value="DUF72"/>
</dbReference>
<feature type="compositionally biased region" description="Low complexity" evidence="1">
    <location>
        <begin position="277"/>
        <end position="292"/>
    </location>
</feature>
<feature type="region of interest" description="Disordered" evidence="1">
    <location>
        <begin position="268"/>
        <end position="292"/>
    </location>
</feature>
<dbReference type="PANTHER" id="PTHR30348:SF9">
    <property type="entry name" value="UPF0759 PROTEIN YECE"/>
    <property type="match status" value="1"/>
</dbReference>
<dbReference type="Gene3D" id="3.20.20.410">
    <property type="entry name" value="Protein of unknown function UPF0759"/>
    <property type="match status" value="1"/>
</dbReference>
<accession>A0A941EF99</accession>
<evidence type="ECO:0000313" key="2">
    <source>
        <dbReference type="EMBL" id="MBR7830327.1"/>
    </source>
</evidence>
<evidence type="ECO:0000256" key="1">
    <source>
        <dbReference type="SAM" id="MobiDB-lite"/>
    </source>
</evidence>
<sequence>MKLHVGCAMWSHAAWQGRHLPQRLPHRDRLRAYSTLCNAVEGNTTFYATPSLETVKSWAEQTTPDFRFILKLPKPVTHDRRLTGVEEPVRAFLNAIEPLGPRTHALWVQLPPSFGPADLGTLAAFLHRMPRTYRYAVEVRHLAFFESQRWEQNLSRLLNEFGSEWVDFDSTTMFASPPTSDAEREAWMKKPRLPRRSHALTEHPVVRFIGRDDETRTIEGWQPWLATVAAWLREGRSPTVFIHTPNNVDAPILARRFHDEVRALAPELEPLPKPEPEAAAENAATAEQATLF</sequence>
<gene>
    <name evidence="2" type="ORF">KDK95_28755</name>
</gene>
<protein>
    <submittedName>
        <fullName evidence="2">DUF72 domain-containing protein</fullName>
    </submittedName>
</protein>
<dbReference type="AlphaFoldDB" id="A0A941EF99"/>
<name>A0A941EF99_9ACTN</name>
<dbReference type="Pfam" id="PF01904">
    <property type="entry name" value="DUF72"/>
    <property type="match status" value="1"/>
</dbReference>
<dbReference type="InterPro" id="IPR036520">
    <property type="entry name" value="UPF0759_sf"/>
</dbReference>